<dbReference type="AlphaFoldDB" id="A0AAN8N4K9"/>
<protein>
    <submittedName>
        <fullName evidence="2">Uncharacterized protein</fullName>
    </submittedName>
</protein>
<comment type="caution">
    <text evidence="2">The sequence shown here is derived from an EMBL/GenBank/DDBJ whole genome shotgun (WGS) entry which is preliminary data.</text>
</comment>
<gene>
    <name evidence="2" type="ORF">TWF506_002816</name>
</gene>
<proteinExistence type="predicted"/>
<keyword evidence="3" id="KW-1185">Reference proteome</keyword>
<evidence type="ECO:0000313" key="2">
    <source>
        <dbReference type="EMBL" id="KAK6502232.1"/>
    </source>
</evidence>
<organism evidence="2 3">
    <name type="scientific">Arthrobotrys conoides</name>
    <dbReference type="NCBI Taxonomy" id="74498"/>
    <lineage>
        <taxon>Eukaryota</taxon>
        <taxon>Fungi</taxon>
        <taxon>Dikarya</taxon>
        <taxon>Ascomycota</taxon>
        <taxon>Pezizomycotina</taxon>
        <taxon>Orbiliomycetes</taxon>
        <taxon>Orbiliales</taxon>
        <taxon>Orbiliaceae</taxon>
        <taxon>Arthrobotrys</taxon>
    </lineage>
</organism>
<feature type="transmembrane region" description="Helical" evidence="1">
    <location>
        <begin position="6"/>
        <end position="27"/>
    </location>
</feature>
<keyword evidence="1" id="KW-0472">Membrane</keyword>
<reference evidence="2 3" key="1">
    <citation type="submission" date="2019-10" db="EMBL/GenBank/DDBJ databases">
        <authorList>
            <person name="Palmer J.M."/>
        </authorList>
    </citation>
    <scope>NUCLEOTIDE SEQUENCE [LARGE SCALE GENOMIC DNA]</scope>
    <source>
        <strain evidence="2 3">TWF506</strain>
    </source>
</reference>
<accession>A0AAN8N4K9</accession>
<name>A0AAN8N4K9_9PEZI</name>
<dbReference type="EMBL" id="JAVHJM010000011">
    <property type="protein sequence ID" value="KAK6502232.1"/>
    <property type="molecule type" value="Genomic_DNA"/>
</dbReference>
<evidence type="ECO:0000256" key="1">
    <source>
        <dbReference type="SAM" id="Phobius"/>
    </source>
</evidence>
<keyword evidence="1" id="KW-1133">Transmembrane helix</keyword>
<dbReference type="Proteomes" id="UP001307849">
    <property type="component" value="Unassembled WGS sequence"/>
</dbReference>
<sequence>MKQEEAQISAIILVAFGFATGIAVLYFKSRSSPGVISYSRTMRRHPGVFGKKSVHWGKVTVHVVKHGS</sequence>
<evidence type="ECO:0000313" key="3">
    <source>
        <dbReference type="Proteomes" id="UP001307849"/>
    </source>
</evidence>
<keyword evidence="1" id="KW-0812">Transmembrane</keyword>